<dbReference type="GO" id="GO:0007165">
    <property type="term" value="P:signal transduction"/>
    <property type="evidence" value="ECO:0007669"/>
    <property type="project" value="UniProtKB-KW"/>
</dbReference>
<dbReference type="GO" id="GO:0006935">
    <property type="term" value="P:chemotaxis"/>
    <property type="evidence" value="ECO:0007669"/>
    <property type="project" value="InterPro"/>
</dbReference>
<keyword evidence="8" id="KW-0807">Transducer</keyword>
<dbReference type="Pfam" id="PF17200">
    <property type="entry name" value="sCache_2"/>
    <property type="match status" value="1"/>
</dbReference>
<comment type="caution">
    <text evidence="12">The sequence shown here is derived from an EMBL/GenBank/DDBJ whole genome shotgun (WGS) entry which is preliminary data.</text>
</comment>
<dbReference type="GO" id="GO:0005886">
    <property type="term" value="C:plasma membrane"/>
    <property type="evidence" value="ECO:0007669"/>
    <property type="project" value="UniProtKB-SubCell"/>
</dbReference>
<dbReference type="InterPro" id="IPR033480">
    <property type="entry name" value="sCache_2"/>
</dbReference>
<keyword evidence="5 10" id="KW-1133">Transmembrane helix</keyword>
<evidence type="ECO:0000256" key="1">
    <source>
        <dbReference type="ARBA" id="ARBA00004651"/>
    </source>
</evidence>
<keyword evidence="3" id="KW-0488">Methylation</keyword>
<dbReference type="CDD" id="cd11386">
    <property type="entry name" value="MCP_signal"/>
    <property type="match status" value="1"/>
</dbReference>
<dbReference type="GO" id="GO:0004888">
    <property type="term" value="F:transmembrane signaling receptor activity"/>
    <property type="evidence" value="ECO:0007669"/>
    <property type="project" value="InterPro"/>
</dbReference>
<dbReference type="FunFam" id="1.10.287.950:FF:000001">
    <property type="entry name" value="Methyl-accepting chemotaxis sensory transducer"/>
    <property type="match status" value="1"/>
</dbReference>
<dbReference type="PROSITE" id="PS50111">
    <property type="entry name" value="CHEMOTAXIS_TRANSDUC_2"/>
    <property type="match status" value="1"/>
</dbReference>
<dbReference type="PANTHER" id="PTHR43531:SF14">
    <property type="entry name" value="METHYL-ACCEPTING CHEMOTAXIS PROTEIN I-RELATED"/>
    <property type="match status" value="1"/>
</dbReference>
<dbReference type="InterPro" id="IPR004089">
    <property type="entry name" value="MCPsignal_dom"/>
</dbReference>
<dbReference type="Proteomes" id="UP000678545">
    <property type="component" value="Unassembled WGS sequence"/>
</dbReference>
<accession>A0A941E6Q5</accession>
<dbReference type="SMART" id="SM01049">
    <property type="entry name" value="Cache_2"/>
    <property type="match status" value="1"/>
</dbReference>
<evidence type="ECO:0000256" key="7">
    <source>
        <dbReference type="ARBA" id="ARBA00029447"/>
    </source>
</evidence>
<protein>
    <submittedName>
        <fullName evidence="12">Cache domain-containing protein</fullName>
    </submittedName>
</protein>
<dbReference type="RefSeq" id="WP_212676687.1">
    <property type="nucleotide sequence ID" value="NZ_JAGSPJ010000007.1"/>
</dbReference>
<dbReference type="InterPro" id="IPR051310">
    <property type="entry name" value="MCP_chemotaxis"/>
</dbReference>
<sequence length="512" mass="55427">MKLHTKALIIASIVLIFLLIVMVVGLTTAKNAANKDNRARIEQIMRSTYLSIVQLENLAAEGKLSEIQAKEIATRITRENKYHESEYCFVVDDALNFVAAPLDPQLHGTSFNEFKDSAGESVGKLAKAALKKSNGQLTDYWWKSTRGDVTVEILSVAVETPRWHWIVGNGVSFAEADKRFWENGRWLLIVCIAAAACVAAILWLSARSLLRDLGAEPAIVTARLQVVAEGDLRPSLEDYDGMRPESVLGSVERMREALRSILLTVNQSTQNMQSACHEIATGTRDLSERTEHTASSLEETSAAMAQLKESVQDNDQNAQQARQLAGRSANIAENGGQLMQEVIATMREINQGAAKIHEIIGVIDGIAFQTNILALNAAVEAARAGEQGRGFAVVASEVRSLAQRSAAAAKEIKALITDSGEQVNAGSQLVESAGQTMNEIVDSGQQVNTVVTEISHSTQTQGRSITEVSSAVNQLDDMTQQNAALVEQAMAATESLNEQAVKLAELVSTFKL</sequence>
<dbReference type="Gene3D" id="1.10.287.950">
    <property type="entry name" value="Methyl-accepting chemotaxis protein"/>
    <property type="match status" value="1"/>
</dbReference>
<keyword evidence="6 10" id="KW-0472">Membrane</keyword>
<organism evidence="12 13">
    <name type="scientific">Undibacterium fentianense</name>
    <dbReference type="NCBI Taxonomy" id="2828728"/>
    <lineage>
        <taxon>Bacteria</taxon>
        <taxon>Pseudomonadati</taxon>
        <taxon>Pseudomonadota</taxon>
        <taxon>Betaproteobacteria</taxon>
        <taxon>Burkholderiales</taxon>
        <taxon>Oxalobacteraceae</taxon>
        <taxon>Undibacterium</taxon>
    </lineage>
</organism>
<dbReference type="PRINTS" id="PR00260">
    <property type="entry name" value="CHEMTRNSDUCR"/>
</dbReference>
<evidence type="ECO:0000256" key="10">
    <source>
        <dbReference type="SAM" id="Phobius"/>
    </source>
</evidence>
<gene>
    <name evidence="12" type="ORF">KDM90_16275</name>
</gene>
<name>A0A941E6Q5_9BURK</name>
<keyword evidence="9" id="KW-0175">Coiled coil</keyword>
<comment type="subcellular location">
    <subcellularLocation>
        <location evidence="1">Cell membrane</location>
        <topology evidence="1">Multi-pass membrane protein</topology>
    </subcellularLocation>
</comment>
<dbReference type="Pfam" id="PF00015">
    <property type="entry name" value="MCPsignal"/>
    <property type="match status" value="1"/>
</dbReference>
<dbReference type="AlphaFoldDB" id="A0A941E6Q5"/>
<evidence type="ECO:0000259" key="11">
    <source>
        <dbReference type="PROSITE" id="PS50111"/>
    </source>
</evidence>
<evidence type="ECO:0000313" key="13">
    <source>
        <dbReference type="Proteomes" id="UP000678545"/>
    </source>
</evidence>
<feature type="domain" description="Methyl-accepting transducer" evidence="11">
    <location>
        <begin position="268"/>
        <end position="497"/>
    </location>
</feature>
<evidence type="ECO:0000256" key="5">
    <source>
        <dbReference type="ARBA" id="ARBA00022989"/>
    </source>
</evidence>
<dbReference type="SUPFAM" id="SSF58104">
    <property type="entry name" value="Methyl-accepting chemotaxis protein (MCP) signaling domain"/>
    <property type="match status" value="1"/>
</dbReference>
<dbReference type="EMBL" id="JAGSPJ010000007">
    <property type="protein sequence ID" value="MBR7801569.1"/>
    <property type="molecule type" value="Genomic_DNA"/>
</dbReference>
<feature type="transmembrane region" description="Helical" evidence="10">
    <location>
        <begin position="6"/>
        <end position="29"/>
    </location>
</feature>
<dbReference type="PANTHER" id="PTHR43531">
    <property type="entry name" value="PROTEIN ICFG"/>
    <property type="match status" value="1"/>
</dbReference>
<evidence type="ECO:0000313" key="12">
    <source>
        <dbReference type="EMBL" id="MBR7801569.1"/>
    </source>
</evidence>
<evidence type="ECO:0000256" key="2">
    <source>
        <dbReference type="ARBA" id="ARBA00022475"/>
    </source>
</evidence>
<evidence type="ECO:0000256" key="8">
    <source>
        <dbReference type="PROSITE-ProRule" id="PRU00284"/>
    </source>
</evidence>
<dbReference type="SMART" id="SM00283">
    <property type="entry name" value="MA"/>
    <property type="match status" value="1"/>
</dbReference>
<dbReference type="InterPro" id="IPR004090">
    <property type="entry name" value="Chemotax_Me-accpt_rcpt"/>
</dbReference>
<reference evidence="12" key="1">
    <citation type="submission" date="2021-04" db="EMBL/GenBank/DDBJ databases">
        <title>novel species isolated from subtropical streams in China.</title>
        <authorList>
            <person name="Lu H."/>
        </authorList>
    </citation>
    <scope>NUCLEOTIDE SEQUENCE</scope>
    <source>
        <strain evidence="12">FT137W</strain>
    </source>
</reference>
<evidence type="ECO:0000256" key="4">
    <source>
        <dbReference type="ARBA" id="ARBA00022692"/>
    </source>
</evidence>
<keyword evidence="2" id="KW-1003">Cell membrane</keyword>
<feature type="transmembrane region" description="Helical" evidence="10">
    <location>
        <begin position="186"/>
        <end position="206"/>
    </location>
</feature>
<evidence type="ECO:0000256" key="6">
    <source>
        <dbReference type="ARBA" id="ARBA00023136"/>
    </source>
</evidence>
<proteinExistence type="inferred from homology"/>
<evidence type="ECO:0000256" key="3">
    <source>
        <dbReference type="ARBA" id="ARBA00022481"/>
    </source>
</evidence>
<dbReference type="Gene3D" id="3.30.450.20">
    <property type="entry name" value="PAS domain"/>
    <property type="match status" value="1"/>
</dbReference>
<comment type="similarity">
    <text evidence="7">Belongs to the methyl-accepting chemotaxis (MCP) protein family.</text>
</comment>
<feature type="coiled-coil region" evidence="9">
    <location>
        <begin position="297"/>
        <end position="324"/>
    </location>
</feature>
<evidence type="ECO:0000256" key="9">
    <source>
        <dbReference type="SAM" id="Coils"/>
    </source>
</evidence>
<keyword evidence="4 10" id="KW-0812">Transmembrane</keyword>
<keyword evidence="13" id="KW-1185">Reference proteome</keyword>